<dbReference type="OrthoDB" id="5023890at2"/>
<gene>
    <name evidence="2" type="ORF">EUA94_13270</name>
</gene>
<name>A0A4Q2T0S2_9ACTN</name>
<protein>
    <submittedName>
        <fullName evidence="2">Uncharacterized protein</fullName>
    </submittedName>
</protein>
<organism evidence="2 3">
    <name type="scientific">Nocardioides zhouii</name>
    <dbReference type="NCBI Taxonomy" id="1168729"/>
    <lineage>
        <taxon>Bacteria</taxon>
        <taxon>Bacillati</taxon>
        <taxon>Actinomycetota</taxon>
        <taxon>Actinomycetes</taxon>
        <taxon>Propionibacteriales</taxon>
        <taxon>Nocardioidaceae</taxon>
        <taxon>Nocardioides</taxon>
    </lineage>
</organism>
<feature type="transmembrane region" description="Helical" evidence="1">
    <location>
        <begin position="23"/>
        <end position="42"/>
    </location>
</feature>
<proteinExistence type="predicted"/>
<evidence type="ECO:0000313" key="2">
    <source>
        <dbReference type="EMBL" id="RYC10490.1"/>
    </source>
</evidence>
<keyword evidence="3" id="KW-1185">Reference proteome</keyword>
<keyword evidence="1" id="KW-1133">Transmembrane helix</keyword>
<comment type="caution">
    <text evidence="2">The sequence shown here is derived from an EMBL/GenBank/DDBJ whole genome shotgun (WGS) entry which is preliminary data.</text>
</comment>
<accession>A0A4Q2T0S2</accession>
<dbReference type="EMBL" id="SDWV01000012">
    <property type="protein sequence ID" value="RYC10490.1"/>
    <property type="molecule type" value="Genomic_DNA"/>
</dbReference>
<evidence type="ECO:0000313" key="3">
    <source>
        <dbReference type="Proteomes" id="UP000291101"/>
    </source>
</evidence>
<dbReference type="Proteomes" id="UP000291101">
    <property type="component" value="Unassembled WGS sequence"/>
</dbReference>
<dbReference type="RefSeq" id="WP_129427360.1">
    <property type="nucleotide sequence ID" value="NZ_SDWV01000012.1"/>
</dbReference>
<dbReference type="AlphaFoldDB" id="A0A4Q2T0S2"/>
<sequence length="158" mass="16828">MHTLLTEKHDQGERMTTTSRESLVARVALGIAVGSLMVAGVASPAHAATTSRTASCSIGGFTGYMRVTFDAPNFFSTTVRRVEYRINKGTNSGGNNADVSWLDYGVAPTLEATTTTAIQDNAWHTLRETDYGRGSGGIGTLMIFDKSGASDPRCSPQF</sequence>
<keyword evidence="1" id="KW-0812">Transmembrane</keyword>
<keyword evidence="1" id="KW-0472">Membrane</keyword>
<evidence type="ECO:0000256" key="1">
    <source>
        <dbReference type="SAM" id="Phobius"/>
    </source>
</evidence>
<reference evidence="2 3" key="1">
    <citation type="submission" date="2019-01" db="EMBL/GenBank/DDBJ databases">
        <title>Novel species of Nocardioides.</title>
        <authorList>
            <person name="Liu Q."/>
            <person name="X Y.-H."/>
        </authorList>
    </citation>
    <scope>NUCLEOTIDE SEQUENCE [LARGE SCALE GENOMIC DNA]</scope>
    <source>
        <strain evidence="2 3">HLT2-9</strain>
    </source>
</reference>